<proteinExistence type="predicted"/>
<sequence>MQAPILRLIKYISWALLAACCLSSSAETLPNFDIVVFNLANNDDELSIEQPQLIAQSKAYENQPFFSTDDSQLYFTKSDGKQTDIWQWSFSQNRLQSLFNTEPSEYSPTVIPGLADSISMIRQDKDGTQKLWQFSNKKGFNLLFNSIEPIGYHAWSQNQVALFVLGEPSTLQITQRGNDGAVVIDKNIGRCLQKRPDFHQISYTVYHDDTKKHELKIYDFNTKSVSSIIELPSEAQDYTWLSKDVLLSSEREKLLVYRLNTNQKWVPVKNISQFKFNQISRLAVSNKKDKLAVVFENN</sequence>
<name>A0ABV2BPQ7_9GAMM</name>
<dbReference type="InterPro" id="IPR011042">
    <property type="entry name" value="6-blade_b-propeller_TolB-like"/>
</dbReference>
<protein>
    <submittedName>
        <fullName evidence="1">Uncharacterized protein</fullName>
    </submittedName>
</protein>
<comment type="caution">
    <text evidence="1">The sequence shown here is derived from an EMBL/GenBank/DDBJ whole genome shotgun (WGS) entry which is preliminary data.</text>
</comment>
<dbReference type="EMBL" id="JBEVCJ010000001">
    <property type="protein sequence ID" value="MET1253703.1"/>
    <property type="molecule type" value="Genomic_DNA"/>
</dbReference>
<evidence type="ECO:0000313" key="1">
    <source>
        <dbReference type="EMBL" id="MET1253703.1"/>
    </source>
</evidence>
<reference evidence="1 2" key="1">
    <citation type="submission" date="2024-06" db="EMBL/GenBank/DDBJ databases">
        <authorList>
            <person name="Li F."/>
        </authorList>
    </citation>
    <scope>NUCLEOTIDE SEQUENCE [LARGE SCALE GENOMIC DNA]</scope>
    <source>
        <strain evidence="1 2">GXAS 311</strain>
    </source>
</reference>
<gene>
    <name evidence="1" type="ORF">ABVT43_01055</name>
</gene>
<dbReference type="SUPFAM" id="SSF82171">
    <property type="entry name" value="DPP6 N-terminal domain-like"/>
    <property type="match status" value="1"/>
</dbReference>
<accession>A0ABV2BPQ7</accession>
<dbReference type="Gene3D" id="2.120.10.30">
    <property type="entry name" value="TolB, C-terminal domain"/>
    <property type="match status" value="1"/>
</dbReference>
<evidence type="ECO:0000313" key="2">
    <source>
        <dbReference type="Proteomes" id="UP001548189"/>
    </source>
</evidence>
<organism evidence="1 2">
    <name type="scientific">Aliikangiella maris</name>
    <dbReference type="NCBI Taxonomy" id="3162458"/>
    <lineage>
        <taxon>Bacteria</taxon>
        <taxon>Pseudomonadati</taxon>
        <taxon>Pseudomonadota</taxon>
        <taxon>Gammaproteobacteria</taxon>
        <taxon>Oceanospirillales</taxon>
        <taxon>Pleioneaceae</taxon>
        <taxon>Aliikangiella</taxon>
    </lineage>
</organism>
<dbReference type="Proteomes" id="UP001548189">
    <property type="component" value="Unassembled WGS sequence"/>
</dbReference>
<keyword evidence="2" id="KW-1185">Reference proteome</keyword>